<organism evidence="5 7">
    <name type="scientific">Prevotella communis</name>
    <dbReference type="NCBI Taxonomy" id="2913614"/>
    <lineage>
        <taxon>Bacteria</taxon>
        <taxon>Pseudomonadati</taxon>
        <taxon>Bacteroidota</taxon>
        <taxon>Bacteroidia</taxon>
        <taxon>Bacteroidales</taxon>
        <taxon>Prevotellaceae</taxon>
        <taxon>Prevotella</taxon>
    </lineage>
</organism>
<evidence type="ECO:0000313" key="7">
    <source>
        <dbReference type="Proteomes" id="UP000199134"/>
    </source>
</evidence>
<feature type="repeat" description="TPR" evidence="1">
    <location>
        <begin position="105"/>
        <end position="138"/>
    </location>
</feature>
<dbReference type="AlphaFoldDB" id="A0A1H0JRV1"/>
<dbReference type="InterPro" id="IPR011990">
    <property type="entry name" value="TPR-like_helical_dom_sf"/>
</dbReference>
<gene>
    <name evidence="5" type="ORF">SAMN04487900_12121</name>
    <name evidence="4" type="ORF">SAMN04487901_11459</name>
</gene>
<proteinExistence type="predicted"/>
<feature type="signal peptide" evidence="3">
    <location>
        <begin position="1"/>
        <end position="22"/>
    </location>
</feature>
<dbReference type="SMART" id="SM00028">
    <property type="entry name" value="TPR"/>
    <property type="match status" value="2"/>
</dbReference>
<evidence type="ECO:0000256" key="2">
    <source>
        <dbReference type="SAM" id="MobiDB-lite"/>
    </source>
</evidence>
<keyword evidence="6" id="KW-1185">Reference proteome</keyword>
<dbReference type="InterPro" id="IPR019734">
    <property type="entry name" value="TPR_rpt"/>
</dbReference>
<feature type="compositionally biased region" description="Basic and acidic residues" evidence="2">
    <location>
        <begin position="165"/>
        <end position="174"/>
    </location>
</feature>
<accession>A0A1H0JRV1</accession>
<evidence type="ECO:0000313" key="5">
    <source>
        <dbReference type="EMBL" id="SDO46259.1"/>
    </source>
</evidence>
<dbReference type="STRING" id="645274.SAMN04487901_11459"/>
<evidence type="ECO:0000313" key="6">
    <source>
        <dbReference type="Proteomes" id="UP000198779"/>
    </source>
</evidence>
<dbReference type="EMBL" id="FNIW01000021">
    <property type="protein sequence ID" value="SDO46259.1"/>
    <property type="molecule type" value="Genomic_DNA"/>
</dbReference>
<dbReference type="SUPFAM" id="SSF48452">
    <property type="entry name" value="TPR-like"/>
    <property type="match status" value="1"/>
</dbReference>
<evidence type="ECO:0000313" key="4">
    <source>
        <dbReference type="EMBL" id="SDG99236.1"/>
    </source>
</evidence>
<dbReference type="Proteomes" id="UP000199134">
    <property type="component" value="Unassembled WGS sequence"/>
</dbReference>
<dbReference type="OrthoDB" id="1525165at2"/>
<dbReference type="PROSITE" id="PS50005">
    <property type="entry name" value="TPR"/>
    <property type="match status" value="1"/>
</dbReference>
<feature type="chain" id="PRO_5041080420" evidence="3">
    <location>
        <begin position="23"/>
        <end position="238"/>
    </location>
</feature>
<evidence type="ECO:0000256" key="1">
    <source>
        <dbReference type="PROSITE-ProRule" id="PRU00339"/>
    </source>
</evidence>
<feature type="compositionally biased region" description="Basic and acidic residues" evidence="2">
    <location>
        <begin position="213"/>
        <end position="224"/>
    </location>
</feature>
<feature type="region of interest" description="Disordered" evidence="2">
    <location>
        <begin position="153"/>
        <end position="238"/>
    </location>
</feature>
<name>A0A1H0JRV1_9BACT</name>
<dbReference type="Gene3D" id="1.25.40.10">
    <property type="entry name" value="Tetratricopeptide repeat domain"/>
    <property type="match status" value="1"/>
</dbReference>
<reference evidence="5 6" key="1">
    <citation type="submission" date="2016-10" db="EMBL/GenBank/DDBJ databases">
        <authorList>
            <person name="Varghese N."/>
            <person name="Submissions S."/>
        </authorList>
    </citation>
    <scope>NUCLEOTIDE SEQUENCE</scope>
    <source>
        <strain evidence="5">BP1-145</strain>
        <strain evidence="6">BP1-148</strain>
    </source>
</reference>
<reference evidence="4 7" key="2">
    <citation type="submission" date="2016-10" db="EMBL/GenBank/DDBJ databases">
        <authorList>
            <person name="de Groot N.N."/>
        </authorList>
    </citation>
    <scope>NUCLEOTIDE SEQUENCE [LARGE SCALE GENOMIC DNA]</scope>
    <source>
        <strain evidence="7">BP1-145</strain>
        <strain evidence="4">BP1-148</strain>
    </source>
</reference>
<evidence type="ECO:0000256" key="3">
    <source>
        <dbReference type="SAM" id="SignalP"/>
    </source>
</evidence>
<dbReference type="Pfam" id="PF00515">
    <property type="entry name" value="TPR_1"/>
    <property type="match status" value="1"/>
</dbReference>
<dbReference type="RefSeq" id="WP_091818563.1">
    <property type="nucleotide sequence ID" value="NZ_CP091790.1"/>
</dbReference>
<sequence>MRHSGYYIILLLLTALSVSSYADNRQARKLIRKGNALYRADKRQEAQVDYLKAYRADSTDARVQYNLATSMFPQDYKLVQKERCDTMAMMFERAAQAETNPLRKAKAYHNEGVAYQGVKDFGKAIEAYKNALRCNPNDDESRYNLVLCQRQLKNQGGGNNNQQQDKQDKQDQQDKQQQQQQQKKQKKQDQQQQQQEPPMSKENAEQLLNAAMQREKETQKRMKEAQQQPQRRRIEKNW</sequence>
<dbReference type="Proteomes" id="UP000198779">
    <property type="component" value="Unassembled WGS sequence"/>
</dbReference>
<keyword evidence="1" id="KW-0802">TPR repeat</keyword>
<dbReference type="EMBL" id="FNCQ01000014">
    <property type="protein sequence ID" value="SDG99236.1"/>
    <property type="molecule type" value="Genomic_DNA"/>
</dbReference>
<accession>A0A1G7YSK6</accession>
<keyword evidence="3" id="KW-0732">Signal</keyword>
<dbReference type="PROSITE" id="PS50293">
    <property type="entry name" value="TPR_REGION"/>
    <property type="match status" value="1"/>
</dbReference>
<protein>
    <submittedName>
        <fullName evidence="5">Tetratricopeptide repeat-containing protein</fullName>
    </submittedName>
</protein>